<keyword evidence="4" id="KW-1185">Reference proteome</keyword>
<sequence>MPNKPFKFRFANELAGGLILLALLVIGVSLAMSGQVRELFTRRSTITLNLPPEGSLGLKEGADVVILGTPVGRVSAIDIKDNGRMTASLSVRADFVRFISADTKAVIRKAQLIGDAYVEIPRKDGRPLPETGATMETSEDRATAELAETLLNDIRAEALPAIKNLRAAAEEYTNLAKDLQNPDGDLKQAIANFSRIAAAAEKGDGVVARLLNDKALADQIAQTGPKVNTALDETNGVLKQLNKTSAALPEMAATANEQLKQLPTLIKQMELTLAEVQGVLKDLQKSTNQLPDTVKSINQTVQGLPSLVLQSQETMRQMQRLAESVQKSWLVGGGGSTESDSSGRIPPDRIGGPR</sequence>
<name>A0A7M2WUC5_9BACT</name>
<evidence type="ECO:0000313" key="4">
    <source>
        <dbReference type="Proteomes" id="UP000593765"/>
    </source>
</evidence>
<dbReference type="SUPFAM" id="SSF58104">
    <property type="entry name" value="Methyl-accepting chemotaxis protein (MCP) signaling domain"/>
    <property type="match status" value="1"/>
</dbReference>
<dbReference type="InterPro" id="IPR052336">
    <property type="entry name" value="MlaD_Phospholipid_Transporter"/>
</dbReference>
<gene>
    <name evidence="3" type="ORF">IPV69_22950</name>
</gene>
<proteinExistence type="predicted"/>
<dbReference type="PANTHER" id="PTHR33371:SF4">
    <property type="entry name" value="INTERMEMBRANE PHOSPHOLIPID TRANSPORT SYSTEM BINDING PROTEIN MLAD"/>
    <property type="match status" value="1"/>
</dbReference>
<dbReference type="PANTHER" id="PTHR33371">
    <property type="entry name" value="INTERMEMBRANE PHOSPHOLIPID TRANSPORT SYSTEM BINDING PROTEIN MLAD-RELATED"/>
    <property type="match status" value="1"/>
</dbReference>
<evidence type="ECO:0000256" key="1">
    <source>
        <dbReference type="SAM" id="MobiDB-lite"/>
    </source>
</evidence>
<dbReference type="Gene3D" id="1.10.287.950">
    <property type="entry name" value="Methyl-accepting chemotaxis protein"/>
    <property type="match status" value="1"/>
</dbReference>
<evidence type="ECO:0000313" key="3">
    <source>
        <dbReference type="EMBL" id="QOV89049.1"/>
    </source>
</evidence>
<reference evidence="3 4" key="1">
    <citation type="submission" date="2020-10" db="EMBL/GenBank/DDBJ databases">
        <title>Wide distribution of Phycisphaera-like planctomycetes from WD2101 soil group in peatlands and genome analysis of the first cultivated representative.</title>
        <authorList>
            <person name="Dedysh S.N."/>
            <person name="Beletsky A.V."/>
            <person name="Ivanova A."/>
            <person name="Kulichevskaya I.S."/>
            <person name="Suzina N.E."/>
            <person name="Philippov D.A."/>
            <person name="Rakitin A.L."/>
            <person name="Mardanov A.V."/>
            <person name="Ravin N.V."/>
        </authorList>
    </citation>
    <scope>NUCLEOTIDE SEQUENCE [LARGE SCALE GENOMIC DNA]</scope>
    <source>
        <strain evidence="3 4">M1803</strain>
    </source>
</reference>
<feature type="domain" description="Mce/MlaD" evidence="2">
    <location>
        <begin position="55"/>
        <end position="120"/>
    </location>
</feature>
<dbReference type="Pfam" id="PF02470">
    <property type="entry name" value="MlaD"/>
    <property type="match status" value="1"/>
</dbReference>
<evidence type="ECO:0000259" key="2">
    <source>
        <dbReference type="Pfam" id="PF02470"/>
    </source>
</evidence>
<protein>
    <submittedName>
        <fullName evidence="3">MCE family protein</fullName>
    </submittedName>
</protein>
<dbReference type="KEGG" id="hbs:IPV69_22950"/>
<dbReference type="Proteomes" id="UP000593765">
    <property type="component" value="Chromosome"/>
</dbReference>
<dbReference type="AlphaFoldDB" id="A0A7M2WUC5"/>
<feature type="region of interest" description="Disordered" evidence="1">
    <location>
        <begin position="329"/>
        <end position="354"/>
    </location>
</feature>
<accession>A0A7M2WUC5</accession>
<organism evidence="3 4">
    <name type="scientific">Humisphaera borealis</name>
    <dbReference type="NCBI Taxonomy" id="2807512"/>
    <lineage>
        <taxon>Bacteria</taxon>
        <taxon>Pseudomonadati</taxon>
        <taxon>Planctomycetota</taxon>
        <taxon>Phycisphaerae</taxon>
        <taxon>Tepidisphaerales</taxon>
        <taxon>Tepidisphaeraceae</taxon>
        <taxon>Humisphaera</taxon>
    </lineage>
</organism>
<dbReference type="RefSeq" id="WP_206292063.1">
    <property type="nucleotide sequence ID" value="NZ_CP063458.1"/>
</dbReference>
<dbReference type="EMBL" id="CP063458">
    <property type="protein sequence ID" value="QOV89049.1"/>
    <property type="molecule type" value="Genomic_DNA"/>
</dbReference>
<dbReference type="InterPro" id="IPR003399">
    <property type="entry name" value="Mce/MlaD"/>
</dbReference>